<keyword evidence="3 6" id="KW-0349">Heme</keyword>
<reference evidence="8 9" key="1">
    <citation type="submission" date="2020-08" db="EMBL/GenBank/DDBJ databases">
        <title>Novel species isolated from subtropical streams in China.</title>
        <authorList>
            <person name="Lu H."/>
        </authorList>
    </citation>
    <scope>NUCLEOTIDE SEQUENCE [LARGE SCALE GENOMIC DNA]</scope>
    <source>
        <strain evidence="8 9">CY18W</strain>
    </source>
</reference>
<dbReference type="SUPFAM" id="SSF46458">
    <property type="entry name" value="Globin-like"/>
    <property type="match status" value="1"/>
</dbReference>
<evidence type="ECO:0000256" key="7">
    <source>
        <dbReference type="SAM" id="SignalP"/>
    </source>
</evidence>
<accession>A0ABR6ZM63</accession>
<evidence type="ECO:0000256" key="1">
    <source>
        <dbReference type="ARBA" id="ARBA00009660"/>
    </source>
</evidence>
<keyword evidence="5 6" id="KW-0408">Iron</keyword>
<comment type="similarity">
    <text evidence="1 6">Belongs to the truncated hemoglobin family. Group I subfamily.</text>
</comment>
<keyword evidence="6" id="KW-0561">Oxygen transport</keyword>
<dbReference type="EMBL" id="JACOGF010000002">
    <property type="protein sequence ID" value="MBC3916884.1"/>
    <property type="molecule type" value="Genomic_DNA"/>
</dbReference>
<dbReference type="InterPro" id="IPR016339">
    <property type="entry name" value="Hemoglobin_trunc_I"/>
</dbReference>
<organism evidence="8 9">
    <name type="scientific">Undibacterium hunanense</name>
    <dbReference type="NCBI Taxonomy" id="2762292"/>
    <lineage>
        <taxon>Bacteria</taxon>
        <taxon>Pseudomonadati</taxon>
        <taxon>Pseudomonadota</taxon>
        <taxon>Betaproteobacteria</taxon>
        <taxon>Burkholderiales</taxon>
        <taxon>Oxalobacteraceae</taxon>
        <taxon>Undibacterium</taxon>
    </lineage>
</organism>
<dbReference type="InterPro" id="IPR012292">
    <property type="entry name" value="Globin/Proto"/>
</dbReference>
<evidence type="ECO:0000256" key="2">
    <source>
        <dbReference type="ARBA" id="ARBA00022448"/>
    </source>
</evidence>
<gene>
    <name evidence="8" type="ORF">H8L32_05295</name>
</gene>
<dbReference type="RefSeq" id="WP_186946115.1">
    <property type="nucleotide sequence ID" value="NZ_JACOGF010000002.1"/>
</dbReference>
<comment type="caution">
    <text evidence="8">The sequence shown here is derived from an EMBL/GenBank/DDBJ whole genome shotgun (WGS) entry which is preliminary data.</text>
</comment>
<keyword evidence="4 6" id="KW-0479">Metal-binding</keyword>
<keyword evidence="9" id="KW-1185">Reference proteome</keyword>
<dbReference type="InterPro" id="IPR009050">
    <property type="entry name" value="Globin-like_sf"/>
</dbReference>
<proteinExistence type="inferred from homology"/>
<dbReference type="PIRSF" id="PIRSF002030">
    <property type="entry name" value="Globin_Protozoa/Cyanobacteria"/>
    <property type="match status" value="1"/>
</dbReference>
<evidence type="ECO:0000256" key="4">
    <source>
        <dbReference type="ARBA" id="ARBA00022723"/>
    </source>
</evidence>
<evidence type="ECO:0000256" key="5">
    <source>
        <dbReference type="ARBA" id="ARBA00023004"/>
    </source>
</evidence>
<comment type="cofactor">
    <cofactor evidence="6">
        <name>heme</name>
        <dbReference type="ChEBI" id="CHEBI:30413"/>
    </cofactor>
</comment>
<dbReference type="Gene3D" id="1.10.490.10">
    <property type="entry name" value="Globins"/>
    <property type="match status" value="1"/>
</dbReference>
<evidence type="ECO:0000256" key="6">
    <source>
        <dbReference type="PIRNR" id="PIRNR002030"/>
    </source>
</evidence>
<dbReference type="CDD" id="cd00454">
    <property type="entry name" value="TrHb1_N"/>
    <property type="match status" value="1"/>
</dbReference>
<feature type="signal peptide" evidence="7">
    <location>
        <begin position="1"/>
        <end position="24"/>
    </location>
</feature>
<dbReference type="Pfam" id="PF01152">
    <property type="entry name" value="Bac_globin"/>
    <property type="match status" value="1"/>
</dbReference>
<evidence type="ECO:0000256" key="3">
    <source>
        <dbReference type="ARBA" id="ARBA00022617"/>
    </source>
</evidence>
<protein>
    <recommendedName>
        <fullName evidence="6">Group 1 truncated hemoglobin</fullName>
    </recommendedName>
</protein>
<keyword evidence="7" id="KW-0732">Signal</keyword>
<feature type="chain" id="PRO_5046818096" description="Group 1 truncated hemoglobin" evidence="7">
    <location>
        <begin position="25"/>
        <end position="147"/>
    </location>
</feature>
<evidence type="ECO:0000313" key="8">
    <source>
        <dbReference type="EMBL" id="MBC3916884.1"/>
    </source>
</evidence>
<sequence>MISISRFSKAVCGLFLLASLSVHAQSQSTSDELYQSLGAKQGINTFVNSFVAIVLEDPRINKAFKDTDTERLAQLLTEQFCELSGGPCKYSGRSMAESHKDMQVTNAHFNALAEDLQIAMEKHNVPSSVQNRLIAKLAPMQRPIVTK</sequence>
<keyword evidence="2 6" id="KW-0813">Transport</keyword>
<dbReference type="InterPro" id="IPR001486">
    <property type="entry name" value="Hemoglobin_trunc"/>
</dbReference>
<dbReference type="Proteomes" id="UP000650424">
    <property type="component" value="Unassembled WGS sequence"/>
</dbReference>
<name>A0ABR6ZM63_9BURK</name>
<evidence type="ECO:0000313" key="9">
    <source>
        <dbReference type="Proteomes" id="UP000650424"/>
    </source>
</evidence>